<evidence type="ECO:0000256" key="1">
    <source>
        <dbReference type="SAM" id="MobiDB-lite"/>
    </source>
</evidence>
<evidence type="ECO:0000313" key="2">
    <source>
        <dbReference type="EMBL" id="KAH6886260.1"/>
    </source>
</evidence>
<sequence>MDPFNALRATYYLVLFGIDIAQVPSSVRHSLELVRTCYADVQHLIELRQTYLSLLEKRPPVLERVNTIITAATNGLVEVCAIVEKCRPEANKGRVPFRQRVEWIFFDEKEIRAQEPVISRHHASVLAELNFLRQIALFAPVGASDDKTSQKPEERKVFDNVALMGDLMGGASDSRFANIISTETPSMSTNPYPTATMPRAEPFIHPPPAYTAQPTSRSNGAPPPIPSSSQHGASHNPALTNTSPTKPMQSPAASTNHGSVVFSSHDAAGLSLMFGGGNDNISTAPSRAQQNMHRTHSDVPGTAPPIAATSSMRPQPPRSVTDQPYCQQNIHHARSAPPPSSHGMPHPSAALEASESGRPLHPGQCESQNNLNRPNMWQSFEGPNDYTQRHAMPASPRPSTQHIEAATPPNPRPQKKGWANWEHHLHKIHGVDPGNTRERDLQSHLDTCVNAGVSPLLKPQQPDWSHPSHIPGHLHPMPSTQTLRSELISPVSSVVTPAPTPHITMPDHPSSRPHTGLLPGHTSWNNPPGVAPGNVQLLSTIPPGMIYGQPSLNTTMSPPMQQAASRHDTSTSISTVSSIASVPPHTFQPQHMSGEGIQYGHRTIPGASPGAIPTAPSAPTMWELPGSPIEHPPKVDHTPHSHYHAPVVEQVHELSSVQFSPDPVELPAGTYGYHY</sequence>
<feature type="region of interest" description="Disordered" evidence="1">
    <location>
        <begin position="280"/>
        <end position="417"/>
    </location>
</feature>
<dbReference type="Proteomes" id="UP000777438">
    <property type="component" value="Unassembled WGS sequence"/>
</dbReference>
<feature type="region of interest" description="Disordered" evidence="1">
    <location>
        <begin position="504"/>
        <end position="527"/>
    </location>
</feature>
<feature type="region of interest" description="Disordered" evidence="1">
    <location>
        <begin position="182"/>
        <end position="259"/>
    </location>
</feature>
<dbReference type="AlphaFoldDB" id="A0A9P8W2K5"/>
<feature type="compositionally biased region" description="Polar residues" evidence="1">
    <location>
        <begin position="365"/>
        <end position="378"/>
    </location>
</feature>
<feature type="compositionally biased region" description="Polar residues" evidence="1">
    <location>
        <begin position="182"/>
        <end position="193"/>
    </location>
</feature>
<gene>
    <name evidence="2" type="ORF">B0T10DRAFT_550047</name>
</gene>
<dbReference type="OrthoDB" id="5421765at2759"/>
<organism evidence="2 3">
    <name type="scientific">Thelonectria olida</name>
    <dbReference type="NCBI Taxonomy" id="1576542"/>
    <lineage>
        <taxon>Eukaryota</taxon>
        <taxon>Fungi</taxon>
        <taxon>Dikarya</taxon>
        <taxon>Ascomycota</taxon>
        <taxon>Pezizomycotina</taxon>
        <taxon>Sordariomycetes</taxon>
        <taxon>Hypocreomycetidae</taxon>
        <taxon>Hypocreales</taxon>
        <taxon>Nectriaceae</taxon>
        <taxon>Thelonectria</taxon>
    </lineage>
</organism>
<name>A0A9P8W2K5_9HYPO</name>
<comment type="caution">
    <text evidence="2">The sequence shown here is derived from an EMBL/GenBank/DDBJ whole genome shotgun (WGS) entry which is preliminary data.</text>
</comment>
<keyword evidence="3" id="KW-1185">Reference proteome</keyword>
<reference evidence="2 3" key="1">
    <citation type="journal article" date="2021" name="Nat. Commun.">
        <title>Genetic determinants of endophytism in the Arabidopsis root mycobiome.</title>
        <authorList>
            <person name="Mesny F."/>
            <person name="Miyauchi S."/>
            <person name="Thiergart T."/>
            <person name="Pickel B."/>
            <person name="Atanasova L."/>
            <person name="Karlsson M."/>
            <person name="Huettel B."/>
            <person name="Barry K.W."/>
            <person name="Haridas S."/>
            <person name="Chen C."/>
            <person name="Bauer D."/>
            <person name="Andreopoulos W."/>
            <person name="Pangilinan J."/>
            <person name="LaButti K."/>
            <person name="Riley R."/>
            <person name="Lipzen A."/>
            <person name="Clum A."/>
            <person name="Drula E."/>
            <person name="Henrissat B."/>
            <person name="Kohler A."/>
            <person name="Grigoriev I.V."/>
            <person name="Martin F.M."/>
            <person name="Hacquard S."/>
        </authorList>
    </citation>
    <scope>NUCLEOTIDE SEQUENCE [LARGE SCALE GENOMIC DNA]</scope>
    <source>
        <strain evidence="2 3">MPI-CAGE-CH-0241</strain>
    </source>
</reference>
<protein>
    <submittedName>
        <fullName evidence="2">Uncharacterized protein</fullName>
    </submittedName>
</protein>
<feature type="compositionally biased region" description="Polar residues" evidence="1">
    <location>
        <begin position="308"/>
        <end position="330"/>
    </location>
</feature>
<dbReference type="EMBL" id="JAGPYM010000016">
    <property type="protein sequence ID" value="KAH6886260.1"/>
    <property type="molecule type" value="Genomic_DNA"/>
</dbReference>
<evidence type="ECO:0000313" key="3">
    <source>
        <dbReference type="Proteomes" id="UP000777438"/>
    </source>
</evidence>
<accession>A0A9P8W2K5</accession>
<proteinExistence type="predicted"/>
<feature type="compositionally biased region" description="Low complexity" evidence="1">
    <location>
        <begin position="341"/>
        <end position="350"/>
    </location>
</feature>
<feature type="compositionally biased region" description="Polar residues" evidence="1">
    <location>
        <begin position="280"/>
        <end position="292"/>
    </location>
</feature>
<feature type="compositionally biased region" description="Polar residues" evidence="1">
    <location>
        <begin position="227"/>
        <end position="259"/>
    </location>
</feature>